<evidence type="ECO:0000313" key="3">
    <source>
        <dbReference type="Proteomes" id="UP000533080"/>
    </source>
</evidence>
<dbReference type="Proteomes" id="UP000533080">
    <property type="component" value="Unassembled WGS sequence"/>
</dbReference>
<evidence type="ECO:0000256" key="1">
    <source>
        <dbReference type="SAM" id="MobiDB-lite"/>
    </source>
</evidence>
<dbReference type="AlphaFoldDB" id="A0A7Y4MSL1"/>
<sequence length="65" mass="7245">MALHGVVKLTGQPPEAVRGWAWEDVVHLLALCDLEADELRAGRPWATPQANGQTVTTVFRKRPKR</sequence>
<gene>
    <name evidence="2" type="ORF">HNV28_23170</name>
</gene>
<evidence type="ECO:0000313" key="2">
    <source>
        <dbReference type="EMBL" id="NOJ81191.1"/>
    </source>
</evidence>
<accession>A0A7Y4MSL1</accession>
<reference evidence="2 3" key="1">
    <citation type="submission" date="2020-05" db="EMBL/GenBank/DDBJ databases">
        <authorList>
            <person name="Whitworth D."/>
        </authorList>
    </citation>
    <scope>NUCLEOTIDE SEQUENCE [LARGE SCALE GENOMIC DNA]</scope>
    <source>
        <strain evidence="2 3">AM005</strain>
    </source>
</reference>
<dbReference type="EMBL" id="JABFNT010000078">
    <property type="protein sequence ID" value="NOJ81191.1"/>
    <property type="molecule type" value="Genomic_DNA"/>
</dbReference>
<proteinExistence type="predicted"/>
<feature type="compositionally biased region" description="Polar residues" evidence="1">
    <location>
        <begin position="48"/>
        <end position="57"/>
    </location>
</feature>
<feature type="region of interest" description="Disordered" evidence="1">
    <location>
        <begin position="45"/>
        <end position="65"/>
    </location>
</feature>
<organism evidence="2 3">
    <name type="scientific">Myxococcus xanthus</name>
    <dbReference type="NCBI Taxonomy" id="34"/>
    <lineage>
        <taxon>Bacteria</taxon>
        <taxon>Pseudomonadati</taxon>
        <taxon>Myxococcota</taxon>
        <taxon>Myxococcia</taxon>
        <taxon>Myxococcales</taxon>
        <taxon>Cystobacterineae</taxon>
        <taxon>Myxococcaceae</taxon>
        <taxon>Myxococcus</taxon>
    </lineage>
</organism>
<protein>
    <submittedName>
        <fullName evidence="2">Uncharacterized protein</fullName>
    </submittedName>
</protein>
<dbReference type="RefSeq" id="WP_171443274.1">
    <property type="nucleotide sequence ID" value="NZ_JABFNS010000115.1"/>
</dbReference>
<name>A0A7Y4MSL1_MYXXA</name>
<comment type="caution">
    <text evidence="2">The sequence shown here is derived from an EMBL/GenBank/DDBJ whole genome shotgun (WGS) entry which is preliminary data.</text>
</comment>